<dbReference type="PANTHER" id="PTHR11644">
    <property type="entry name" value="CYTIDINE DEAMINASE"/>
    <property type="match status" value="1"/>
</dbReference>
<reference evidence="3 4" key="1">
    <citation type="journal article" date="2016" name="Nat. Commun.">
        <title>Thousands of microbial genomes shed light on interconnected biogeochemical processes in an aquifer system.</title>
        <authorList>
            <person name="Anantharaman K."/>
            <person name="Brown C.T."/>
            <person name="Hug L.A."/>
            <person name="Sharon I."/>
            <person name="Castelle C.J."/>
            <person name="Probst A.J."/>
            <person name="Thomas B.C."/>
            <person name="Singh A."/>
            <person name="Wilkins M.J."/>
            <person name="Karaoz U."/>
            <person name="Brodie E.L."/>
            <person name="Williams K.H."/>
            <person name="Hubbard S.S."/>
            <person name="Banfield J.F."/>
        </authorList>
    </citation>
    <scope>NUCLEOTIDE SEQUENCE [LARGE SCALE GENOMIC DNA]</scope>
</reference>
<dbReference type="Gene3D" id="3.40.140.10">
    <property type="entry name" value="Cytidine Deaminase, domain 2"/>
    <property type="match status" value="1"/>
</dbReference>
<dbReference type="InterPro" id="IPR050202">
    <property type="entry name" value="Cyt/Deoxycyt_deaminase"/>
</dbReference>
<organism evidence="3 4">
    <name type="scientific">Candidatus Doudnabacteria bacterium RIFCSPHIGHO2_12_FULL_48_16</name>
    <dbReference type="NCBI Taxonomy" id="1817838"/>
    <lineage>
        <taxon>Bacteria</taxon>
        <taxon>Candidatus Doudnaibacteriota</taxon>
    </lineage>
</organism>
<protein>
    <recommendedName>
        <fullName evidence="2">CMP/dCMP-type deaminase domain-containing protein</fullName>
    </recommendedName>
</protein>
<dbReference type="GO" id="GO:0008270">
    <property type="term" value="F:zinc ion binding"/>
    <property type="evidence" value="ECO:0007669"/>
    <property type="project" value="TreeGrafter"/>
</dbReference>
<name>A0A1F5PLW6_9BACT</name>
<dbReference type="InterPro" id="IPR002125">
    <property type="entry name" value="CMP_dCMP_dom"/>
</dbReference>
<dbReference type="GO" id="GO:0072527">
    <property type="term" value="P:pyrimidine-containing compound metabolic process"/>
    <property type="evidence" value="ECO:0007669"/>
    <property type="project" value="UniProtKB-ARBA"/>
</dbReference>
<accession>A0A1F5PLW6</accession>
<evidence type="ECO:0000259" key="2">
    <source>
        <dbReference type="PROSITE" id="PS51747"/>
    </source>
</evidence>
<dbReference type="GO" id="GO:0005829">
    <property type="term" value="C:cytosol"/>
    <property type="evidence" value="ECO:0007669"/>
    <property type="project" value="TreeGrafter"/>
</dbReference>
<evidence type="ECO:0000256" key="1">
    <source>
        <dbReference type="ARBA" id="ARBA00006576"/>
    </source>
</evidence>
<evidence type="ECO:0000313" key="3">
    <source>
        <dbReference type="EMBL" id="OGE90867.1"/>
    </source>
</evidence>
<dbReference type="GO" id="GO:0055086">
    <property type="term" value="P:nucleobase-containing small molecule metabolic process"/>
    <property type="evidence" value="ECO:0007669"/>
    <property type="project" value="UniProtKB-ARBA"/>
</dbReference>
<gene>
    <name evidence="3" type="ORF">A3E29_01715</name>
</gene>
<feature type="domain" description="CMP/dCMP-type deaminase" evidence="2">
    <location>
        <begin position="11"/>
        <end position="144"/>
    </location>
</feature>
<dbReference type="EMBL" id="MFEY01000003">
    <property type="protein sequence ID" value="OGE90867.1"/>
    <property type="molecule type" value="Genomic_DNA"/>
</dbReference>
<evidence type="ECO:0000313" key="4">
    <source>
        <dbReference type="Proteomes" id="UP000177682"/>
    </source>
</evidence>
<sequence>MKTITFNELKKEEQELLLKAKEAASHYYNLKGTHYVGSAMQTQDGAIFQGSIVRRSAPSSTTCSERMVIDHAIYAGKRDYKILALIGFNIDKSPNNPVFPCGPCRQIISDYYDNAPSGSILVSNHDMSEIIRTDIQELLPVAYK</sequence>
<comment type="similarity">
    <text evidence="1">Belongs to the cytidine and deoxycytidylate deaminase family.</text>
</comment>
<proteinExistence type="inferred from homology"/>
<dbReference type="Pfam" id="PF00383">
    <property type="entry name" value="dCMP_cyt_deam_1"/>
    <property type="match status" value="1"/>
</dbReference>
<dbReference type="GO" id="GO:0004126">
    <property type="term" value="F:cytidine deaminase activity"/>
    <property type="evidence" value="ECO:0007669"/>
    <property type="project" value="TreeGrafter"/>
</dbReference>
<dbReference type="InterPro" id="IPR016193">
    <property type="entry name" value="Cytidine_deaminase-like"/>
</dbReference>
<dbReference type="SUPFAM" id="SSF53927">
    <property type="entry name" value="Cytidine deaminase-like"/>
    <property type="match status" value="1"/>
</dbReference>
<dbReference type="Proteomes" id="UP000177682">
    <property type="component" value="Unassembled WGS sequence"/>
</dbReference>
<dbReference type="CDD" id="cd01283">
    <property type="entry name" value="cytidine_deaminase"/>
    <property type="match status" value="1"/>
</dbReference>
<dbReference type="PROSITE" id="PS51747">
    <property type="entry name" value="CYT_DCMP_DEAMINASES_2"/>
    <property type="match status" value="1"/>
</dbReference>
<dbReference type="PANTHER" id="PTHR11644:SF2">
    <property type="entry name" value="CYTIDINE DEAMINASE"/>
    <property type="match status" value="1"/>
</dbReference>
<comment type="caution">
    <text evidence="3">The sequence shown here is derived from an EMBL/GenBank/DDBJ whole genome shotgun (WGS) entry which is preliminary data.</text>
</comment>
<dbReference type="AlphaFoldDB" id="A0A1F5PLW6"/>